<accession>A0AAW8QA58</accession>
<protein>
    <submittedName>
        <fullName evidence="2">Panacea domain-containing protein</fullName>
    </submittedName>
</protein>
<proteinExistence type="predicted"/>
<dbReference type="RefSeq" id="WP_159404180.1">
    <property type="nucleotide sequence ID" value="NZ_CP034285.1"/>
</dbReference>
<organism evidence="2 3">
    <name type="scientific">Vibrio parahaemolyticus</name>
    <dbReference type="NCBI Taxonomy" id="670"/>
    <lineage>
        <taxon>Bacteria</taxon>
        <taxon>Pseudomonadati</taxon>
        <taxon>Pseudomonadota</taxon>
        <taxon>Gammaproteobacteria</taxon>
        <taxon>Vibrionales</taxon>
        <taxon>Vibrionaceae</taxon>
        <taxon>Vibrio</taxon>
    </lineage>
</organism>
<name>A0AAW8QA58_VIBPH</name>
<evidence type="ECO:0000259" key="1">
    <source>
        <dbReference type="Pfam" id="PF13274"/>
    </source>
</evidence>
<dbReference type="Proteomes" id="UP001253193">
    <property type="component" value="Unassembled WGS sequence"/>
</dbReference>
<gene>
    <name evidence="2" type="ORF">QX249_28655</name>
</gene>
<feature type="domain" description="Antitoxin SocA-like Panacea" evidence="1">
    <location>
        <begin position="31"/>
        <end position="136"/>
    </location>
</feature>
<evidence type="ECO:0000313" key="2">
    <source>
        <dbReference type="EMBL" id="MDS1824586.1"/>
    </source>
</evidence>
<dbReference type="AlphaFoldDB" id="A0AAW8QA58"/>
<dbReference type="InterPro" id="IPR025272">
    <property type="entry name" value="SocA_Panacea"/>
</dbReference>
<sequence>MNKESISRILEAFAYIAKRAPEKRKNMYNVLKVFYLADKLHMERYGRFIFDDSYSAMAKGPVPSHAYNLIKSIKSGEELPYSIQPPVKLGKGYIVQPVRDADEDFFSGSDLSCIDEVIELSKTRDLGDMSHDDAWKKTTLNQFMSEEDIIMTLKNKESLLQLHQNRHP</sequence>
<dbReference type="EMBL" id="JAUHGG010000035">
    <property type="protein sequence ID" value="MDS1824586.1"/>
    <property type="molecule type" value="Genomic_DNA"/>
</dbReference>
<evidence type="ECO:0000313" key="3">
    <source>
        <dbReference type="Proteomes" id="UP001253193"/>
    </source>
</evidence>
<dbReference type="Pfam" id="PF13274">
    <property type="entry name" value="SocA_Panacea"/>
    <property type="match status" value="1"/>
</dbReference>
<reference evidence="2" key="1">
    <citation type="submission" date="2023-06" db="EMBL/GenBank/DDBJ databases">
        <title>Genomic Diversity of Vibrio spp. and Metagenomic Analysis of Pathogens in Florida Gulf Coastal Waters Following Hurricane Ian.</title>
        <authorList>
            <person name="Brumfield K.D."/>
        </authorList>
    </citation>
    <scope>NUCLEOTIDE SEQUENCE</scope>
    <source>
        <strain evidence="2">WBS2B-138</strain>
    </source>
</reference>
<comment type="caution">
    <text evidence="2">The sequence shown here is derived from an EMBL/GenBank/DDBJ whole genome shotgun (WGS) entry which is preliminary data.</text>
</comment>